<dbReference type="EMBL" id="CAMAPE010000060">
    <property type="protein sequence ID" value="CAH9113034.1"/>
    <property type="molecule type" value="Genomic_DNA"/>
</dbReference>
<name>A0A9P0ZS29_CUSEU</name>
<comment type="caution">
    <text evidence="1">The sequence shown here is derived from an EMBL/GenBank/DDBJ whole genome shotgun (WGS) entry which is preliminary data.</text>
</comment>
<organism evidence="1 2">
    <name type="scientific">Cuscuta europaea</name>
    <name type="common">European dodder</name>
    <dbReference type="NCBI Taxonomy" id="41803"/>
    <lineage>
        <taxon>Eukaryota</taxon>
        <taxon>Viridiplantae</taxon>
        <taxon>Streptophyta</taxon>
        <taxon>Embryophyta</taxon>
        <taxon>Tracheophyta</taxon>
        <taxon>Spermatophyta</taxon>
        <taxon>Magnoliopsida</taxon>
        <taxon>eudicotyledons</taxon>
        <taxon>Gunneridae</taxon>
        <taxon>Pentapetalae</taxon>
        <taxon>asterids</taxon>
        <taxon>lamiids</taxon>
        <taxon>Solanales</taxon>
        <taxon>Convolvulaceae</taxon>
        <taxon>Cuscuteae</taxon>
        <taxon>Cuscuta</taxon>
        <taxon>Cuscuta subgen. Cuscuta</taxon>
    </lineage>
</organism>
<accession>A0A9P0ZS29</accession>
<dbReference type="Proteomes" id="UP001152484">
    <property type="component" value="Unassembled WGS sequence"/>
</dbReference>
<reference evidence="1" key="1">
    <citation type="submission" date="2022-07" db="EMBL/GenBank/DDBJ databases">
        <authorList>
            <person name="Macas J."/>
            <person name="Novak P."/>
            <person name="Neumann P."/>
        </authorList>
    </citation>
    <scope>NUCLEOTIDE SEQUENCE</scope>
</reference>
<proteinExistence type="predicted"/>
<gene>
    <name evidence="1" type="ORF">CEURO_LOCUS19850</name>
</gene>
<keyword evidence="2" id="KW-1185">Reference proteome</keyword>
<sequence>MKGTTTNSGGEVLDSHVTSRFCLIQHYSARCIELLLQKGRGKPIKWHNIKCARQTGNTECRYYVMKFIWEIITSVGSSDIAQVWNAKTEPYTTEEFDDIRKVWAIFFVDEVL</sequence>
<dbReference type="SUPFAM" id="SSF54001">
    <property type="entry name" value="Cysteine proteinases"/>
    <property type="match status" value="1"/>
</dbReference>
<dbReference type="AlphaFoldDB" id="A0A9P0ZS29"/>
<dbReference type="OrthoDB" id="1869436at2759"/>
<protein>
    <submittedName>
        <fullName evidence="1">Uncharacterized protein</fullName>
    </submittedName>
</protein>
<dbReference type="InterPro" id="IPR038765">
    <property type="entry name" value="Papain-like_cys_pep_sf"/>
</dbReference>
<evidence type="ECO:0000313" key="1">
    <source>
        <dbReference type="EMBL" id="CAH9113034.1"/>
    </source>
</evidence>
<evidence type="ECO:0000313" key="2">
    <source>
        <dbReference type="Proteomes" id="UP001152484"/>
    </source>
</evidence>